<comment type="caution">
    <text evidence="1">The sequence shown here is derived from an EMBL/GenBank/DDBJ whole genome shotgun (WGS) entry which is preliminary data.</text>
</comment>
<organism evidence="1 2">
    <name type="scientific">Portunus trituberculatus</name>
    <name type="common">Swimming crab</name>
    <name type="synonym">Neptunus trituberculatus</name>
    <dbReference type="NCBI Taxonomy" id="210409"/>
    <lineage>
        <taxon>Eukaryota</taxon>
        <taxon>Metazoa</taxon>
        <taxon>Ecdysozoa</taxon>
        <taxon>Arthropoda</taxon>
        <taxon>Crustacea</taxon>
        <taxon>Multicrustacea</taxon>
        <taxon>Malacostraca</taxon>
        <taxon>Eumalacostraca</taxon>
        <taxon>Eucarida</taxon>
        <taxon>Decapoda</taxon>
        <taxon>Pleocyemata</taxon>
        <taxon>Brachyura</taxon>
        <taxon>Eubrachyura</taxon>
        <taxon>Portunoidea</taxon>
        <taxon>Portunidae</taxon>
        <taxon>Portuninae</taxon>
        <taxon>Portunus</taxon>
    </lineage>
</organism>
<dbReference type="EMBL" id="VSRR010106846">
    <property type="protein sequence ID" value="MPC96657.1"/>
    <property type="molecule type" value="Genomic_DNA"/>
</dbReference>
<reference evidence="1 2" key="1">
    <citation type="submission" date="2019-05" db="EMBL/GenBank/DDBJ databases">
        <title>Another draft genome of Portunus trituberculatus and its Hox gene families provides insights of decapod evolution.</title>
        <authorList>
            <person name="Jeong J.-H."/>
            <person name="Song I."/>
            <person name="Kim S."/>
            <person name="Choi T."/>
            <person name="Kim D."/>
            <person name="Ryu S."/>
            <person name="Kim W."/>
        </authorList>
    </citation>
    <scope>NUCLEOTIDE SEQUENCE [LARGE SCALE GENOMIC DNA]</scope>
    <source>
        <tissue evidence="1">Muscle</tissue>
    </source>
</reference>
<name>A0A5B7JU67_PORTR</name>
<dbReference type="AlphaFoldDB" id="A0A5B7JU67"/>
<keyword evidence="2" id="KW-1185">Reference proteome</keyword>
<sequence>MSAAPSRESDGTQPRRTIKCLDLCDFVEAIGRRDRLRITIYERATPGNSAVCLIPPAFVCLVSAVLVAASCDWLSDLSCSHHARLGLADWCATDLTADGRIGSSSSSRQ</sequence>
<protein>
    <submittedName>
        <fullName evidence="1">Uncharacterized protein</fullName>
    </submittedName>
</protein>
<evidence type="ECO:0000313" key="1">
    <source>
        <dbReference type="EMBL" id="MPC96657.1"/>
    </source>
</evidence>
<accession>A0A5B7JU67</accession>
<proteinExistence type="predicted"/>
<gene>
    <name evidence="1" type="ORF">E2C01_091928</name>
</gene>
<evidence type="ECO:0000313" key="2">
    <source>
        <dbReference type="Proteomes" id="UP000324222"/>
    </source>
</evidence>
<dbReference type="Proteomes" id="UP000324222">
    <property type="component" value="Unassembled WGS sequence"/>
</dbReference>